<name>A0AAU7V5L7_9ACTO</name>
<dbReference type="KEGG" id="sapp:SAC06_05565"/>
<dbReference type="PANTHER" id="PTHR23342:SF0">
    <property type="entry name" value="N-ACETYLGLUTAMATE SYNTHASE, MITOCHONDRIAL"/>
    <property type="match status" value="1"/>
</dbReference>
<feature type="binding site" evidence="9">
    <location>
        <position position="96"/>
    </location>
    <ligand>
        <name>substrate</name>
    </ligand>
</feature>
<feature type="site" description="Transition state stabilizer" evidence="9">
    <location>
        <position position="39"/>
    </location>
</feature>
<sequence length="305" mass="32727">MTKVSYRFRAPEEARRFANTLVQSLPWLKEHHQKIVVIKFGGNAMVSEELQRAFAEDIAYLRYAGVQPVVVHGGGPQINQMLERLGVRSEFAGGYRVTNRETMAVVRMVLQGQVNPELVSLINSHGPLAIGLSGDDAAIFNARKMVLKEDGRELDLGLVGEVVDVDPEPVLGQLAAGRVPVISSIAPNVELPGEVLNVNADLAAAALATALGATKLVLLTDVEGLYENWPNKDSLIASITADELRARLDSLEAGMIPKMRACLDAVDGGVGTATVIDGRVPHSVLVELFTDSGIGTEVRSDIDKC</sequence>
<proteinExistence type="inferred from homology"/>
<dbReference type="GO" id="GO:0003991">
    <property type="term" value="F:acetylglutamate kinase activity"/>
    <property type="evidence" value="ECO:0007669"/>
    <property type="project" value="UniProtKB-UniRule"/>
</dbReference>
<dbReference type="Pfam" id="PF00696">
    <property type="entry name" value="AA_kinase"/>
    <property type="match status" value="1"/>
</dbReference>
<feature type="site" description="Transition state stabilizer" evidence="9">
    <location>
        <position position="258"/>
    </location>
</feature>
<evidence type="ECO:0000256" key="5">
    <source>
        <dbReference type="ARBA" id="ARBA00022741"/>
    </source>
</evidence>
<dbReference type="InterPro" id="IPR036393">
    <property type="entry name" value="AceGlu_kinase-like_sf"/>
</dbReference>
<evidence type="ECO:0000256" key="8">
    <source>
        <dbReference type="ARBA" id="ARBA00048141"/>
    </source>
</evidence>
<keyword evidence="9" id="KW-0963">Cytoplasm</keyword>
<dbReference type="InterPro" id="IPR001048">
    <property type="entry name" value="Asp/Glu/Uridylate_kinase"/>
</dbReference>
<dbReference type="GO" id="GO:0005524">
    <property type="term" value="F:ATP binding"/>
    <property type="evidence" value="ECO:0007669"/>
    <property type="project" value="UniProtKB-UniRule"/>
</dbReference>
<comment type="pathway">
    <text evidence="1 9">Amino-acid biosynthesis; L-arginine biosynthesis; N(2)-acetyl-L-ornithine from L-glutamate: step 2/4.</text>
</comment>
<evidence type="ECO:0000259" key="10">
    <source>
        <dbReference type="Pfam" id="PF00696"/>
    </source>
</evidence>
<dbReference type="HAMAP" id="MF_00082">
    <property type="entry name" value="ArgB"/>
    <property type="match status" value="1"/>
</dbReference>
<evidence type="ECO:0000256" key="3">
    <source>
        <dbReference type="ARBA" id="ARBA00022605"/>
    </source>
</evidence>
<feature type="domain" description="Aspartate/glutamate/uridylate kinase" evidence="10">
    <location>
        <begin position="34"/>
        <end position="276"/>
    </location>
</feature>
<keyword evidence="6 9" id="KW-0418">Kinase</keyword>
<evidence type="ECO:0000256" key="4">
    <source>
        <dbReference type="ARBA" id="ARBA00022679"/>
    </source>
</evidence>
<dbReference type="RefSeq" id="WP_350257332.1">
    <property type="nucleotide sequence ID" value="NZ_CP138335.1"/>
</dbReference>
<evidence type="ECO:0000256" key="7">
    <source>
        <dbReference type="ARBA" id="ARBA00022840"/>
    </source>
</evidence>
<protein>
    <recommendedName>
        <fullName evidence="9">Acetylglutamate kinase</fullName>
        <ecNumber evidence="9">2.7.2.8</ecNumber>
    </recommendedName>
    <alternativeName>
        <fullName evidence="9">N-acetyl-L-glutamate 5-phosphotransferase</fullName>
    </alternativeName>
    <alternativeName>
        <fullName evidence="9">NAG kinase</fullName>
        <shortName evidence="9">NAGK</shortName>
    </alternativeName>
</protein>
<feature type="binding site" evidence="9">
    <location>
        <position position="197"/>
    </location>
    <ligand>
        <name>substrate</name>
    </ligand>
</feature>
<comment type="catalytic activity">
    <reaction evidence="8 9">
        <text>N-acetyl-L-glutamate + ATP = N-acetyl-L-glutamyl 5-phosphate + ADP</text>
        <dbReference type="Rhea" id="RHEA:14629"/>
        <dbReference type="ChEBI" id="CHEBI:30616"/>
        <dbReference type="ChEBI" id="CHEBI:44337"/>
        <dbReference type="ChEBI" id="CHEBI:57936"/>
        <dbReference type="ChEBI" id="CHEBI:456216"/>
        <dbReference type="EC" id="2.7.2.8"/>
    </reaction>
</comment>
<dbReference type="InterPro" id="IPR001057">
    <property type="entry name" value="Glu/AcGlu_kinase"/>
</dbReference>
<comment type="subcellular location">
    <subcellularLocation>
        <location evidence="9">Cytoplasm</location>
    </subcellularLocation>
</comment>
<dbReference type="PRINTS" id="PR00474">
    <property type="entry name" value="GLU5KINASE"/>
</dbReference>
<keyword evidence="3 9" id="KW-0028">Amino-acid biosynthesis</keyword>
<keyword evidence="4 9" id="KW-0808">Transferase</keyword>
<dbReference type="EMBL" id="CP138335">
    <property type="protein sequence ID" value="XBW07126.1"/>
    <property type="molecule type" value="Genomic_DNA"/>
</dbReference>
<evidence type="ECO:0000313" key="11">
    <source>
        <dbReference type="EMBL" id="XBW07126.1"/>
    </source>
</evidence>
<dbReference type="InterPro" id="IPR004662">
    <property type="entry name" value="AcgluKinase_fam"/>
</dbReference>
<dbReference type="AlphaFoldDB" id="A0AAU7V5L7"/>
<evidence type="ECO:0000256" key="9">
    <source>
        <dbReference type="HAMAP-Rule" id="MF_00082"/>
    </source>
</evidence>
<keyword evidence="5 9" id="KW-0547">Nucleotide-binding</keyword>
<dbReference type="CDD" id="cd04250">
    <property type="entry name" value="AAK_NAGK-C"/>
    <property type="match status" value="1"/>
</dbReference>
<evidence type="ECO:0000256" key="1">
    <source>
        <dbReference type="ARBA" id="ARBA00004828"/>
    </source>
</evidence>
<dbReference type="InterPro" id="IPR041727">
    <property type="entry name" value="NAGK-C"/>
</dbReference>
<dbReference type="Gene3D" id="3.40.1160.10">
    <property type="entry name" value="Acetylglutamate kinase-like"/>
    <property type="match status" value="1"/>
</dbReference>
<dbReference type="EC" id="2.7.2.8" evidence="9"/>
<feature type="binding site" evidence="9">
    <location>
        <begin position="74"/>
        <end position="75"/>
    </location>
    <ligand>
        <name>substrate</name>
    </ligand>
</feature>
<dbReference type="InterPro" id="IPR037528">
    <property type="entry name" value="ArgB"/>
</dbReference>
<gene>
    <name evidence="9 11" type="primary">argB</name>
    <name evidence="11" type="ORF">SAC06_05565</name>
</gene>
<keyword evidence="7 9" id="KW-0067">ATP-binding</keyword>
<evidence type="ECO:0000256" key="2">
    <source>
        <dbReference type="ARBA" id="ARBA00022571"/>
    </source>
</evidence>
<accession>A0AAU7V5L7</accession>
<dbReference type="SUPFAM" id="SSF53633">
    <property type="entry name" value="Carbamate kinase-like"/>
    <property type="match status" value="1"/>
</dbReference>
<dbReference type="GO" id="GO:0042450">
    <property type="term" value="P:L-arginine biosynthetic process via ornithine"/>
    <property type="evidence" value="ECO:0007669"/>
    <property type="project" value="UniProtKB-UniRule"/>
</dbReference>
<dbReference type="GO" id="GO:0005737">
    <property type="term" value="C:cytoplasm"/>
    <property type="evidence" value="ECO:0007669"/>
    <property type="project" value="UniProtKB-SubCell"/>
</dbReference>
<comment type="function">
    <text evidence="9">Catalyzes the ATP-dependent phosphorylation of N-acetyl-L-glutamate.</text>
</comment>
<reference evidence="11" key="1">
    <citation type="submission" date="2023-11" db="EMBL/GenBank/DDBJ databases">
        <title>Scrofimicrobium hongkongense sp. nov., isolated from a patient with peritonitis.</title>
        <authorList>
            <person name="Lao H.Y."/>
            <person name="Wong A.Y.P."/>
            <person name="Ng T.L."/>
            <person name="Wong R.Y.L."/>
            <person name="Yau M.C.Y."/>
            <person name="Lam J.Y.W."/>
            <person name="Siu G.K.H."/>
        </authorList>
    </citation>
    <scope>NUCLEOTIDE SEQUENCE</scope>
    <source>
        <strain evidence="11">R131</strain>
    </source>
</reference>
<dbReference type="FunFam" id="3.40.1160.10:FF:000004">
    <property type="entry name" value="Acetylglutamate kinase"/>
    <property type="match status" value="1"/>
</dbReference>
<organism evidence="11">
    <name type="scientific">Scrofimicrobium appendicitidis</name>
    <dbReference type="NCBI Taxonomy" id="3079930"/>
    <lineage>
        <taxon>Bacteria</taxon>
        <taxon>Bacillati</taxon>
        <taxon>Actinomycetota</taxon>
        <taxon>Actinomycetes</taxon>
        <taxon>Actinomycetales</taxon>
        <taxon>Actinomycetaceae</taxon>
        <taxon>Scrofimicrobium</taxon>
    </lineage>
</organism>
<dbReference type="PIRSF" id="PIRSF000728">
    <property type="entry name" value="NAGK"/>
    <property type="match status" value="1"/>
</dbReference>
<dbReference type="PANTHER" id="PTHR23342">
    <property type="entry name" value="N-ACETYLGLUTAMATE SYNTHASE"/>
    <property type="match status" value="1"/>
</dbReference>
<dbReference type="NCBIfam" id="TIGR00761">
    <property type="entry name" value="argB"/>
    <property type="match status" value="1"/>
</dbReference>
<evidence type="ECO:0000256" key="6">
    <source>
        <dbReference type="ARBA" id="ARBA00022777"/>
    </source>
</evidence>
<keyword evidence="2 9" id="KW-0055">Arginine biosynthesis</keyword>
<comment type="similarity">
    <text evidence="9">Belongs to the acetylglutamate kinase family. ArgB subfamily.</text>
</comment>